<evidence type="ECO:0000256" key="3">
    <source>
        <dbReference type="ARBA" id="ARBA00022576"/>
    </source>
</evidence>
<dbReference type="EMBL" id="WUMU01000018">
    <property type="protein sequence ID" value="MXN19447.1"/>
    <property type="molecule type" value="Genomic_DNA"/>
</dbReference>
<dbReference type="Gene3D" id="3.90.1150.10">
    <property type="entry name" value="Aspartate Aminotransferase, domain 1"/>
    <property type="match status" value="1"/>
</dbReference>
<dbReference type="SUPFAM" id="SSF53383">
    <property type="entry name" value="PLP-dependent transferases"/>
    <property type="match status" value="1"/>
</dbReference>
<keyword evidence="4 7" id="KW-0808">Transferase</keyword>
<evidence type="ECO:0000313" key="7">
    <source>
        <dbReference type="EMBL" id="MXN19447.1"/>
    </source>
</evidence>
<dbReference type="PANTHER" id="PTHR43094:SF1">
    <property type="entry name" value="AMINOTRANSFERASE CLASS-III"/>
    <property type="match status" value="1"/>
</dbReference>
<evidence type="ECO:0000256" key="6">
    <source>
        <dbReference type="RuleBase" id="RU003560"/>
    </source>
</evidence>
<reference evidence="7 8" key="1">
    <citation type="submission" date="2019-12" db="EMBL/GenBank/DDBJ databases">
        <authorList>
            <person name="Li M."/>
        </authorList>
    </citation>
    <scope>NUCLEOTIDE SEQUENCE [LARGE SCALE GENOMIC DNA]</scope>
    <source>
        <strain evidence="7 8">GBMRC 2024</strain>
    </source>
</reference>
<comment type="similarity">
    <text evidence="2 6">Belongs to the class-III pyridoxal-phosphate-dependent aminotransferase family.</text>
</comment>
<dbReference type="PROSITE" id="PS00600">
    <property type="entry name" value="AA_TRANSFER_CLASS_3"/>
    <property type="match status" value="1"/>
</dbReference>
<evidence type="ECO:0000256" key="5">
    <source>
        <dbReference type="ARBA" id="ARBA00022898"/>
    </source>
</evidence>
<dbReference type="InterPro" id="IPR049704">
    <property type="entry name" value="Aminotrans_3_PPA_site"/>
</dbReference>
<dbReference type="InterPro" id="IPR015422">
    <property type="entry name" value="PyrdxlP-dep_Trfase_small"/>
</dbReference>
<comment type="cofactor">
    <cofactor evidence="1">
        <name>pyridoxal 5'-phosphate</name>
        <dbReference type="ChEBI" id="CHEBI:597326"/>
    </cofactor>
</comment>
<dbReference type="PANTHER" id="PTHR43094">
    <property type="entry name" value="AMINOTRANSFERASE"/>
    <property type="match status" value="1"/>
</dbReference>
<keyword evidence="5 6" id="KW-0663">Pyridoxal phosphate</keyword>
<sequence>MLTNSLGRSDRLNRVHPVSQWAGKSEAGPLIFDRAEGLWMTDIHGKTYLDAFAGLWCVNVGYGQKSVVAAAQAQMEKLPYATGYFDFASEAAIRMAEKVAELTPGDLNHVYFSLGGSDAVDSALRFIDYYWTARGQPERKHILSLEKGYHGSSSTGAGVTGLAPFHAGFSVPTAHQHHIPAPGAYRSEDPSDAAVIAASVQALKDRVHALGADRVAAFFAEPVQGSGGVIVQPHGWLKAMREACDELGILFVVDEVITGFGRTGKMFAQEHEGVQADIMTMAKGMTSGYAPMGACVLSDKVFEGIAATGGTVGHGYTYSGHPVSAAVGLEVIRLYQEGGILANAQARAPAFMAALKRLEAHPLVGEVRGLGLLAAVEIVADKRRKTPFAADSGISQKLFSALLENGLIARCFNDGTIGLAPALTISPDQIDLIAERIETSLNTLSL</sequence>
<dbReference type="InterPro" id="IPR005814">
    <property type="entry name" value="Aminotrans_3"/>
</dbReference>
<dbReference type="CDD" id="cd00610">
    <property type="entry name" value="OAT_like"/>
    <property type="match status" value="1"/>
</dbReference>
<accession>A0A6L7G781</accession>
<dbReference type="FunFam" id="3.40.640.10:FF:000014">
    <property type="entry name" value="Adenosylmethionine-8-amino-7-oxononanoate aminotransferase, probable"/>
    <property type="match status" value="1"/>
</dbReference>
<dbReference type="GO" id="GO:0008483">
    <property type="term" value="F:transaminase activity"/>
    <property type="evidence" value="ECO:0007669"/>
    <property type="project" value="UniProtKB-KW"/>
</dbReference>
<dbReference type="RefSeq" id="WP_160895570.1">
    <property type="nucleotide sequence ID" value="NZ_WUMU01000018.1"/>
</dbReference>
<evidence type="ECO:0000256" key="1">
    <source>
        <dbReference type="ARBA" id="ARBA00001933"/>
    </source>
</evidence>
<dbReference type="InterPro" id="IPR015421">
    <property type="entry name" value="PyrdxlP-dep_Trfase_major"/>
</dbReference>
<protein>
    <submittedName>
        <fullName evidence="7">Aminotransferase class III-fold pyridoxal phosphate-dependent enzyme</fullName>
    </submittedName>
</protein>
<proteinExistence type="inferred from homology"/>
<keyword evidence="8" id="KW-1185">Reference proteome</keyword>
<evidence type="ECO:0000256" key="4">
    <source>
        <dbReference type="ARBA" id="ARBA00022679"/>
    </source>
</evidence>
<dbReference type="Gene3D" id="3.40.640.10">
    <property type="entry name" value="Type I PLP-dependent aspartate aminotransferase-like (Major domain)"/>
    <property type="match status" value="1"/>
</dbReference>
<organism evidence="7 8">
    <name type="scientific">Pseudooceanicola albus</name>
    <dbReference type="NCBI Taxonomy" id="2692189"/>
    <lineage>
        <taxon>Bacteria</taxon>
        <taxon>Pseudomonadati</taxon>
        <taxon>Pseudomonadota</taxon>
        <taxon>Alphaproteobacteria</taxon>
        <taxon>Rhodobacterales</taxon>
        <taxon>Paracoccaceae</taxon>
        <taxon>Pseudooceanicola</taxon>
    </lineage>
</organism>
<dbReference type="Pfam" id="PF00202">
    <property type="entry name" value="Aminotran_3"/>
    <property type="match status" value="1"/>
</dbReference>
<keyword evidence="3 7" id="KW-0032">Aminotransferase</keyword>
<dbReference type="PIRSF" id="PIRSF000521">
    <property type="entry name" value="Transaminase_4ab_Lys_Orn"/>
    <property type="match status" value="1"/>
</dbReference>
<gene>
    <name evidence="7" type="ORF">GR170_16560</name>
</gene>
<name>A0A6L7G781_9RHOB</name>
<comment type="caution">
    <text evidence="7">The sequence shown here is derived from an EMBL/GenBank/DDBJ whole genome shotgun (WGS) entry which is preliminary data.</text>
</comment>
<dbReference type="InterPro" id="IPR015424">
    <property type="entry name" value="PyrdxlP-dep_Trfase"/>
</dbReference>
<dbReference type="GO" id="GO:0030170">
    <property type="term" value="F:pyridoxal phosphate binding"/>
    <property type="evidence" value="ECO:0007669"/>
    <property type="project" value="InterPro"/>
</dbReference>
<dbReference type="AlphaFoldDB" id="A0A6L7G781"/>
<evidence type="ECO:0000313" key="8">
    <source>
        <dbReference type="Proteomes" id="UP000477911"/>
    </source>
</evidence>
<evidence type="ECO:0000256" key="2">
    <source>
        <dbReference type="ARBA" id="ARBA00008954"/>
    </source>
</evidence>
<dbReference type="Proteomes" id="UP000477911">
    <property type="component" value="Unassembled WGS sequence"/>
</dbReference>